<dbReference type="InterPro" id="IPR036849">
    <property type="entry name" value="Enolase-like_C_sf"/>
</dbReference>
<dbReference type="PANTHER" id="PTHR48080:SF2">
    <property type="entry name" value="D-GALACTONATE DEHYDRATASE"/>
    <property type="match status" value="1"/>
</dbReference>
<dbReference type="InterPro" id="IPR029065">
    <property type="entry name" value="Enolase_C-like"/>
</dbReference>
<name>X0XNZ0_9ZZZZ</name>
<accession>X0XNZ0</accession>
<organism evidence="2">
    <name type="scientific">marine sediment metagenome</name>
    <dbReference type="NCBI Taxonomy" id="412755"/>
    <lineage>
        <taxon>unclassified sequences</taxon>
        <taxon>metagenomes</taxon>
        <taxon>ecological metagenomes</taxon>
    </lineage>
</organism>
<feature type="domain" description="Enolase C-terminal" evidence="1">
    <location>
        <begin position="1"/>
        <end position="169"/>
    </location>
</feature>
<evidence type="ECO:0000313" key="2">
    <source>
        <dbReference type="EMBL" id="GAG37027.1"/>
    </source>
</evidence>
<evidence type="ECO:0000259" key="1">
    <source>
        <dbReference type="Pfam" id="PF13378"/>
    </source>
</evidence>
<reference evidence="2" key="1">
    <citation type="journal article" date="2014" name="Front. Microbiol.">
        <title>High frequency of phylogenetically diverse reductive dehalogenase-homologous genes in deep subseafloor sedimentary metagenomes.</title>
        <authorList>
            <person name="Kawai M."/>
            <person name="Futagami T."/>
            <person name="Toyoda A."/>
            <person name="Takaki Y."/>
            <person name="Nishi S."/>
            <person name="Hori S."/>
            <person name="Arai W."/>
            <person name="Tsubouchi T."/>
            <person name="Morono Y."/>
            <person name="Uchiyama I."/>
            <person name="Ito T."/>
            <person name="Fujiyama A."/>
            <person name="Inagaki F."/>
            <person name="Takami H."/>
        </authorList>
    </citation>
    <scope>NUCLEOTIDE SEQUENCE</scope>
    <source>
        <strain evidence="2">Expedition CK06-06</strain>
    </source>
</reference>
<comment type="caution">
    <text evidence="2">The sequence shown here is derived from an EMBL/GenBank/DDBJ whole genome shotgun (WGS) entry which is preliminary data.</text>
</comment>
<proteinExistence type="predicted"/>
<dbReference type="Gene3D" id="3.20.20.120">
    <property type="entry name" value="Enolase-like C-terminal domain"/>
    <property type="match status" value="1"/>
</dbReference>
<dbReference type="AlphaFoldDB" id="X0XNZ0"/>
<dbReference type="Pfam" id="PF13378">
    <property type="entry name" value="MR_MLE_C"/>
    <property type="match status" value="1"/>
</dbReference>
<feature type="non-terminal residue" evidence="2">
    <location>
        <position position="1"/>
    </location>
</feature>
<sequence>VDLHGSYNLTDALRICKDVEHLNLLWLEDPIHWEEGNVDALAKICAQTTTPICTGERFYSAKMYRELMVKQACDILEPDIPLSGGAIEIRRIAELAEMYYMSIAPHNMSSTITAIAAAHICSTIPNFLALEYHSHNIPLWGTMLDIKDPIRQGYITVPDGPGLGIQLDEPEIAACLPEGTPLWS</sequence>
<protein>
    <recommendedName>
        <fullName evidence="1">Enolase C-terminal domain-containing protein</fullName>
    </recommendedName>
</protein>
<gene>
    <name evidence="2" type="ORF">S01H1_74453</name>
</gene>
<dbReference type="EMBL" id="BARS01049815">
    <property type="protein sequence ID" value="GAG37027.1"/>
    <property type="molecule type" value="Genomic_DNA"/>
</dbReference>
<dbReference type="PANTHER" id="PTHR48080">
    <property type="entry name" value="D-GALACTONATE DEHYDRATASE-RELATED"/>
    <property type="match status" value="1"/>
</dbReference>
<dbReference type="SUPFAM" id="SSF51604">
    <property type="entry name" value="Enolase C-terminal domain-like"/>
    <property type="match status" value="1"/>
</dbReference>
<dbReference type="InterPro" id="IPR034593">
    <property type="entry name" value="DgoD-like"/>
</dbReference>